<name>A0ABM8LT01_9BURK</name>
<gene>
    <name evidence="3" type="primary">ybgD</name>
    <name evidence="3" type="ORF">LMG7053_02107</name>
</gene>
<comment type="caution">
    <text evidence="3">The sequence shown here is derived from an EMBL/GenBank/DDBJ whole genome shotgun (WGS) entry which is preliminary data.</text>
</comment>
<evidence type="ECO:0000259" key="2">
    <source>
        <dbReference type="Pfam" id="PF00419"/>
    </source>
</evidence>
<evidence type="ECO:0000256" key="1">
    <source>
        <dbReference type="SAM" id="SignalP"/>
    </source>
</evidence>
<keyword evidence="1" id="KW-0732">Signal</keyword>
<dbReference type="SUPFAM" id="SSF49401">
    <property type="entry name" value="Bacterial adhesins"/>
    <property type="match status" value="1"/>
</dbReference>
<dbReference type="Gene3D" id="2.60.40.1090">
    <property type="entry name" value="Fimbrial-type adhesion domain"/>
    <property type="match status" value="1"/>
</dbReference>
<dbReference type="PANTHER" id="PTHR33420">
    <property type="entry name" value="FIMBRIAL SUBUNIT ELFA-RELATED"/>
    <property type="match status" value="1"/>
</dbReference>
<keyword evidence="4" id="KW-1185">Reference proteome</keyword>
<dbReference type="PANTHER" id="PTHR33420:SF11">
    <property type="entry name" value="FIMBRIAL-LIKE PROTEIN"/>
    <property type="match status" value="1"/>
</dbReference>
<reference evidence="3 4" key="1">
    <citation type="submission" date="2020-04" db="EMBL/GenBank/DDBJ databases">
        <authorList>
            <person name="De Canck E."/>
        </authorList>
    </citation>
    <scope>NUCLEOTIDE SEQUENCE [LARGE SCALE GENOMIC DNA]</scope>
    <source>
        <strain evidence="3 4">LMG 7053</strain>
    </source>
</reference>
<dbReference type="Pfam" id="PF00419">
    <property type="entry name" value="Fimbrial"/>
    <property type="match status" value="1"/>
</dbReference>
<dbReference type="InterPro" id="IPR050263">
    <property type="entry name" value="Bact_Fimbrial_Adh_Pro"/>
</dbReference>
<dbReference type="Proteomes" id="UP000494161">
    <property type="component" value="Unassembled WGS sequence"/>
</dbReference>
<dbReference type="InterPro" id="IPR036937">
    <property type="entry name" value="Adhesion_dom_fimbrial_sf"/>
</dbReference>
<proteinExistence type="predicted"/>
<sequence>MFKKTLLATVTTAALLGPVAAFAAGEMGQGTITFTGSVTEAPCPVSAADTNLAIDLGQVSKNLLTGTGKFGTAVPIEIHLTGCSFAAPAANATAAPLSKVSVSFPGLTSTTGMVPNTGNATNVAIQMLNRDNTNLNFTTGSSETEMRNGDGSLQLFARIASNSATAAGSGSVTAKVTYMLNYK</sequence>
<feature type="domain" description="Fimbrial-type adhesion" evidence="2">
    <location>
        <begin position="32"/>
        <end position="183"/>
    </location>
</feature>
<accession>A0ABM8LT01</accession>
<protein>
    <submittedName>
        <fullName evidence="3">Fimbrial-like protein YbgD</fullName>
    </submittedName>
</protein>
<dbReference type="EMBL" id="CADILJ010000013">
    <property type="protein sequence ID" value="CAB3946263.1"/>
    <property type="molecule type" value="Genomic_DNA"/>
</dbReference>
<dbReference type="RefSeq" id="WP_175224112.1">
    <property type="nucleotide sequence ID" value="NZ_CADILJ010000013.1"/>
</dbReference>
<dbReference type="InterPro" id="IPR008966">
    <property type="entry name" value="Adhesion_dom_sf"/>
</dbReference>
<feature type="chain" id="PRO_5046924693" evidence="1">
    <location>
        <begin position="24"/>
        <end position="183"/>
    </location>
</feature>
<evidence type="ECO:0000313" key="3">
    <source>
        <dbReference type="EMBL" id="CAB3946263.1"/>
    </source>
</evidence>
<dbReference type="InterPro" id="IPR000259">
    <property type="entry name" value="Adhesion_dom_fimbrial"/>
</dbReference>
<evidence type="ECO:0000313" key="4">
    <source>
        <dbReference type="Proteomes" id="UP000494161"/>
    </source>
</evidence>
<organism evidence="3 4">
    <name type="scientific">Achromobacter ruhlandii</name>
    <dbReference type="NCBI Taxonomy" id="72557"/>
    <lineage>
        <taxon>Bacteria</taxon>
        <taxon>Pseudomonadati</taxon>
        <taxon>Pseudomonadota</taxon>
        <taxon>Betaproteobacteria</taxon>
        <taxon>Burkholderiales</taxon>
        <taxon>Alcaligenaceae</taxon>
        <taxon>Achromobacter</taxon>
    </lineage>
</organism>
<feature type="signal peptide" evidence="1">
    <location>
        <begin position="1"/>
        <end position="23"/>
    </location>
</feature>